<name>A0A9D4GAU5_DREPO</name>
<dbReference type="Gene3D" id="6.10.140.1330">
    <property type="match status" value="1"/>
</dbReference>
<dbReference type="Proteomes" id="UP000828390">
    <property type="component" value="Unassembled WGS sequence"/>
</dbReference>
<proteinExistence type="predicted"/>
<accession>A0A9D4GAU5</accession>
<protein>
    <submittedName>
        <fullName evidence="1">Uncharacterized protein</fullName>
    </submittedName>
</protein>
<dbReference type="AlphaFoldDB" id="A0A9D4GAU5"/>
<reference evidence="1" key="1">
    <citation type="journal article" date="2019" name="bioRxiv">
        <title>The Genome of the Zebra Mussel, Dreissena polymorpha: A Resource for Invasive Species Research.</title>
        <authorList>
            <person name="McCartney M.A."/>
            <person name="Auch B."/>
            <person name="Kono T."/>
            <person name="Mallez S."/>
            <person name="Zhang Y."/>
            <person name="Obille A."/>
            <person name="Becker A."/>
            <person name="Abrahante J.E."/>
            <person name="Garbe J."/>
            <person name="Badalamenti J.P."/>
            <person name="Herman A."/>
            <person name="Mangelson H."/>
            <person name="Liachko I."/>
            <person name="Sullivan S."/>
            <person name="Sone E.D."/>
            <person name="Koren S."/>
            <person name="Silverstein K.A.T."/>
            <person name="Beckman K.B."/>
            <person name="Gohl D.M."/>
        </authorList>
    </citation>
    <scope>NUCLEOTIDE SEQUENCE</scope>
    <source>
        <strain evidence="1">Duluth1</strain>
        <tissue evidence="1">Whole animal</tissue>
    </source>
</reference>
<organism evidence="1 2">
    <name type="scientific">Dreissena polymorpha</name>
    <name type="common">Zebra mussel</name>
    <name type="synonym">Mytilus polymorpha</name>
    <dbReference type="NCBI Taxonomy" id="45954"/>
    <lineage>
        <taxon>Eukaryota</taxon>
        <taxon>Metazoa</taxon>
        <taxon>Spiralia</taxon>
        <taxon>Lophotrochozoa</taxon>
        <taxon>Mollusca</taxon>
        <taxon>Bivalvia</taxon>
        <taxon>Autobranchia</taxon>
        <taxon>Heteroconchia</taxon>
        <taxon>Euheterodonta</taxon>
        <taxon>Imparidentia</taxon>
        <taxon>Neoheterodontei</taxon>
        <taxon>Myida</taxon>
        <taxon>Dreissenoidea</taxon>
        <taxon>Dreissenidae</taxon>
        <taxon>Dreissena</taxon>
    </lineage>
</organism>
<evidence type="ECO:0000313" key="1">
    <source>
        <dbReference type="EMBL" id="KAH3811665.1"/>
    </source>
</evidence>
<evidence type="ECO:0000313" key="2">
    <source>
        <dbReference type="Proteomes" id="UP000828390"/>
    </source>
</evidence>
<keyword evidence="2" id="KW-1185">Reference proteome</keyword>
<reference evidence="1" key="2">
    <citation type="submission" date="2020-11" db="EMBL/GenBank/DDBJ databases">
        <authorList>
            <person name="McCartney M.A."/>
            <person name="Auch B."/>
            <person name="Kono T."/>
            <person name="Mallez S."/>
            <person name="Becker A."/>
            <person name="Gohl D.M."/>
            <person name="Silverstein K.A.T."/>
            <person name="Koren S."/>
            <person name="Bechman K.B."/>
            <person name="Herman A."/>
            <person name="Abrahante J.E."/>
            <person name="Garbe J."/>
        </authorList>
    </citation>
    <scope>NUCLEOTIDE SEQUENCE</scope>
    <source>
        <strain evidence="1">Duluth1</strain>
        <tissue evidence="1">Whole animal</tissue>
    </source>
</reference>
<sequence length="78" mass="9143">MLYFMVFGESLLNDGVTVVLYKVMQTYNRMDTIEADQVGQYLSRALEKEGLMQVRKVLSQISQCHQHRIIINDTFRLD</sequence>
<comment type="caution">
    <text evidence="1">The sequence shown here is derived from an EMBL/GenBank/DDBJ whole genome shotgun (WGS) entry which is preliminary data.</text>
</comment>
<dbReference type="EMBL" id="JAIWYP010000006">
    <property type="protein sequence ID" value="KAH3811665.1"/>
    <property type="molecule type" value="Genomic_DNA"/>
</dbReference>
<gene>
    <name evidence="1" type="ORF">DPMN_140077</name>
</gene>